<accession>A0A7G2E0G9</accession>
<evidence type="ECO:0000313" key="2">
    <source>
        <dbReference type="Proteomes" id="UP000516314"/>
    </source>
</evidence>
<gene>
    <name evidence="1" type="ORF">AT9943_LOCUS3061</name>
</gene>
<organism evidence="1 2">
    <name type="scientific">Arabidopsis thaliana</name>
    <name type="common">Mouse-ear cress</name>
    <dbReference type="NCBI Taxonomy" id="3702"/>
    <lineage>
        <taxon>Eukaryota</taxon>
        <taxon>Viridiplantae</taxon>
        <taxon>Streptophyta</taxon>
        <taxon>Embryophyta</taxon>
        <taxon>Tracheophyta</taxon>
        <taxon>Spermatophyta</taxon>
        <taxon>Magnoliopsida</taxon>
        <taxon>eudicotyledons</taxon>
        <taxon>Gunneridae</taxon>
        <taxon>Pentapetalae</taxon>
        <taxon>rosids</taxon>
        <taxon>malvids</taxon>
        <taxon>Brassicales</taxon>
        <taxon>Brassicaceae</taxon>
        <taxon>Camelineae</taxon>
        <taxon>Arabidopsis</taxon>
    </lineage>
</organism>
<protein>
    <submittedName>
        <fullName evidence="1">(thale cress) hypothetical protein</fullName>
    </submittedName>
</protein>
<proteinExistence type="predicted"/>
<sequence length="93" mass="10613">MKSTVTNDRGEYYGIGSLESYISRKRKYPGRSSSLTTMQSQLEKVNRKIEEQATLQAQCEAAALRVTFEQEEIKLVANEKQAEIKHLKMVKST</sequence>
<dbReference type="Proteomes" id="UP000516314">
    <property type="component" value="Chromosome 1"/>
</dbReference>
<dbReference type="AlphaFoldDB" id="A0A7G2E0G9"/>
<reference evidence="1 2" key="1">
    <citation type="submission" date="2020-09" db="EMBL/GenBank/DDBJ databases">
        <authorList>
            <person name="Ashkenazy H."/>
        </authorList>
    </citation>
    <scope>NUCLEOTIDE SEQUENCE [LARGE SCALE GENOMIC DNA]</scope>
    <source>
        <strain evidence="2">cv. Cdm-0</strain>
    </source>
</reference>
<evidence type="ECO:0000313" key="1">
    <source>
        <dbReference type="EMBL" id="CAD5314637.1"/>
    </source>
</evidence>
<dbReference type="EMBL" id="LR881466">
    <property type="protein sequence ID" value="CAD5314637.1"/>
    <property type="molecule type" value="Genomic_DNA"/>
</dbReference>
<name>A0A7G2E0G9_ARATH</name>